<evidence type="ECO:0000256" key="1">
    <source>
        <dbReference type="ARBA" id="ARBA00010541"/>
    </source>
</evidence>
<dbReference type="SUPFAM" id="SSF50156">
    <property type="entry name" value="PDZ domain-like"/>
    <property type="match status" value="1"/>
</dbReference>
<evidence type="ECO:0000313" key="6">
    <source>
        <dbReference type="EMBL" id="AHW63422.1"/>
    </source>
</evidence>
<evidence type="ECO:0000256" key="3">
    <source>
        <dbReference type="ARBA" id="ARBA00022801"/>
    </source>
</evidence>
<keyword evidence="3 6" id="KW-0378">Hydrolase</keyword>
<dbReference type="Gene3D" id="2.40.10.10">
    <property type="entry name" value="Trypsin-like serine proteases"/>
    <property type="match status" value="2"/>
</dbReference>
<dbReference type="SMART" id="SM00228">
    <property type="entry name" value="PDZ"/>
    <property type="match status" value="1"/>
</dbReference>
<sequence>MSGEDRIGNGDDGFSDPRDPRDPRGEQGHQGPGVWGRDGRGSSSPEQPPQQPEQRAQPQSSGFSDPGAQQRHWEALSSQYPSNDGTAPSPVAGPELPPNSAGTTTKVSRRFSTPAVAALVLAVGVAASAVTAVIIQDDDDSPAATTSLNQANTGDRENTSVSQPDPGTVEAVAQNVLPSVVSIQVTTRQGGAEGSGSVISEDGLILTNNHVVAGAEDGGAQLSVTTNDGRQLDADVVATDPQTDLAVVKATGADDLQPITIGDSDGLQVGETVVAVGSPLGLSSTVTTGIVSAMNRPVQAGGEDGGEASLIDAIQTDAAINPGNSGGALVNLEGELVGIPSVIATLGGEMGGESGSIGLGFAIPSNQAENTAQQLIDNGRATHPVIGATVNTGAEATANGAEIVSVAGGGPAADAGLRDGDVVTKVGDRIVDSGVSLIAAIRSHNVGDEVTLTVTDGNGGNEREIGVTLSESDAD</sequence>
<dbReference type="EMBL" id="CP006842">
    <property type="protein sequence ID" value="AHW63422.1"/>
    <property type="molecule type" value="Genomic_DNA"/>
</dbReference>
<dbReference type="Gene3D" id="2.30.42.10">
    <property type="match status" value="1"/>
</dbReference>
<feature type="compositionally biased region" description="Polar residues" evidence="4">
    <location>
        <begin position="143"/>
        <end position="165"/>
    </location>
</feature>
<dbReference type="RefSeq" id="WP_227590383.1">
    <property type="nucleotide sequence ID" value="NZ_CP006842.1"/>
</dbReference>
<feature type="region of interest" description="Disordered" evidence="4">
    <location>
        <begin position="140"/>
        <end position="167"/>
    </location>
</feature>
<dbReference type="STRING" id="1404245.CGLY_04870"/>
<dbReference type="PANTHER" id="PTHR43343:SF3">
    <property type="entry name" value="PROTEASE DO-LIKE 8, CHLOROPLASTIC"/>
    <property type="match status" value="1"/>
</dbReference>
<dbReference type="KEGG" id="cgy:CGLY_04870"/>
<dbReference type="InterPro" id="IPR051201">
    <property type="entry name" value="Chloro_Bact_Ser_Proteases"/>
</dbReference>
<dbReference type="EC" id="3.4.21.-" evidence="6"/>
<evidence type="ECO:0000256" key="2">
    <source>
        <dbReference type="ARBA" id="ARBA00022670"/>
    </source>
</evidence>
<accession>X5DRZ5</accession>
<dbReference type="AlphaFoldDB" id="X5DRZ5"/>
<evidence type="ECO:0000313" key="7">
    <source>
        <dbReference type="Proteomes" id="UP000023703"/>
    </source>
</evidence>
<feature type="compositionally biased region" description="Basic and acidic residues" evidence="4">
    <location>
        <begin position="1"/>
        <end position="27"/>
    </location>
</feature>
<keyword evidence="2 6" id="KW-0645">Protease</keyword>
<dbReference type="HOGENOM" id="CLU_020120_3_4_11"/>
<dbReference type="GO" id="GO:0006508">
    <property type="term" value="P:proteolysis"/>
    <property type="evidence" value="ECO:0007669"/>
    <property type="project" value="UniProtKB-KW"/>
</dbReference>
<gene>
    <name evidence="6" type="primary">pepD</name>
    <name evidence="6" type="ORF">CGLY_04870</name>
</gene>
<dbReference type="Pfam" id="PF13180">
    <property type="entry name" value="PDZ_2"/>
    <property type="match status" value="1"/>
</dbReference>
<dbReference type="Pfam" id="PF13365">
    <property type="entry name" value="Trypsin_2"/>
    <property type="match status" value="1"/>
</dbReference>
<dbReference type="Proteomes" id="UP000023703">
    <property type="component" value="Chromosome"/>
</dbReference>
<comment type="similarity">
    <text evidence="1">Belongs to the peptidase S1C family.</text>
</comment>
<dbReference type="PRINTS" id="PR00834">
    <property type="entry name" value="PROTEASES2C"/>
</dbReference>
<dbReference type="eggNOG" id="COG0265">
    <property type="taxonomic scope" value="Bacteria"/>
</dbReference>
<feature type="compositionally biased region" description="Polar residues" evidence="4">
    <location>
        <begin position="76"/>
        <end position="86"/>
    </location>
</feature>
<evidence type="ECO:0000259" key="5">
    <source>
        <dbReference type="SMART" id="SM00228"/>
    </source>
</evidence>
<dbReference type="InterPro" id="IPR009003">
    <property type="entry name" value="Peptidase_S1_PA"/>
</dbReference>
<keyword evidence="7" id="KW-1185">Reference proteome</keyword>
<name>X5DRZ5_9CORY</name>
<dbReference type="InterPro" id="IPR043504">
    <property type="entry name" value="Peptidase_S1_PA_chymotrypsin"/>
</dbReference>
<proteinExistence type="inferred from homology"/>
<feature type="region of interest" description="Disordered" evidence="4">
    <location>
        <begin position="1"/>
        <end position="107"/>
    </location>
</feature>
<feature type="compositionally biased region" description="Low complexity" evidence="4">
    <location>
        <begin position="52"/>
        <end position="61"/>
    </location>
</feature>
<organism evidence="6 7">
    <name type="scientific">Corynebacterium glyciniphilum AJ 3170</name>
    <dbReference type="NCBI Taxonomy" id="1404245"/>
    <lineage>
        <taxon>Bacteria</taxon>
        <taxon>Bacillati</taxon>
        <taxon>Actinomycetota</taxon>
        <taxon>Actinomycetes</taxon>
        <taxon>Mycobacteriales</taxon>
        <taxon>Corynebacteriaceae</taxon>
        <taxon>Corynebacterium</taxon>
    </lineage>
</organism>
<dbReference type="PANTHER" id="PTHR43343">
    <property type="entry name" value="PEPTIDASE S12"/>
    <property type="match status" value="1"/>
</dbReference>
<dbReference type="InterPro" id="IPR001478">
    <property type="entry name" value="PDZ"/>
</dbReference>
<dbReference type="SUPFAM" id="SSF50494">
    <property type="entry name" value="Trypsin-like serine proteases"/>
    <property type="match status" value="1"/>
</dbReference>
<reference evidence="6 7" key="1">
    <citation type="journal article" date="2015" name="Int. J. Syst. Evol. Microbiol.">
        <title>Revisiting Corynebacterium glyciniphilum (ex Kubota et al., 1972) sp. nov., nom. rev., isolated from putrefied banana.</title>
        <authorList>
            <person name="Al-Dilaimi A."/>
            <person name="Bednarz H."/>
            <person name="Lomker A."/>
            <person name="Niehaus K."/>
            <person name="Kalinowski J."/>
            <person name="Ruckert C."/>
        </authorList>
    </citation>
    <scope>NUCLEOTIDE SEQUENCE [LARGE SCALE GENOMIC DNA]</scope>
    <source>
        <strain evidence="6">AJ 3170</strain>
    </source>
</reference>
<protein>
    <submittedName>
        <fullName evidence="6">Putative trypsin-like serine protease</fullName>
        <ecNumber evidence="6">3.4.21.-</ecNumber>
    </submittedName>
</protein>
<dbReference type="InterPro" id="IPR001940">
    <property type="entry name" value="Peptidase_S1C"/>
</dbReference>
<evidence type="ECO:0000256" key="4">
    <source>
        <dbReference type="SAM" id="MobiDB-lite"/>
    </source>
</evidence>
<dbReference type="InterPro" id="IPR036034">
    <property type="entry name" value="PDZ_sf"/>
</dbReference>
<feature type="domain" description="PDZ" evidence="5">
    <location>
        <begin position="384"/>
        <end position="458"/>
    </location>
</feature>
<dbReference type="GO" id="GO:0004252">
    <property type="term" value="F:serine-type endopeptidase activity"/>
    <property type="evidence" value="ECO:0007669"/>
    <property type="project" value="InterPro"/>
</dbReference>